<gene>
    <name evidence="9" type="ORF">SAMN05421749_1037</name>
</gene>
<evidence type="ECO:0000256" key="7">
    <source>
        <dbReference type="ARBA" id="ARBA00023239"/>
    </source>
</evidence>
<evidence type="ECO:0000256" key="5">
    <source>
        <dbReference type="ARBA" id="ARBA00023124"/>
    </source>
</evidence>
<comment type="similarity">
    <text evidence="1 8">Belongs to the SOS response-associated peptidase family.</text>
</comment>
<dbReference type="GO" id="GO:0016829">
    <property type="term" value="F:lyase activity"/>
    <property type="evidence" value="ECO:0007669"/>
    <property type="project" value="UniProtKB-KW"/>
</dbReference>
<dbReference type="GO" id="GO:0003697">
    <property type="term" value="F:single-stranded DNA binding"/>
    <property type="evidence" value="ECO:0007669"/>
    <property type="project" value="InterPro"/>
</dbReference>
<dbReference type="EC" id="3.4.-.-" evidence="8"/>
<evidence type="ECO:0000256" key="3">
    <source>
        <dbReference type="ARBA" id="ARBA00022763"/>
    </source>
</evidence>
<evidence type="ECO:0000256" key="1">
    <source>
        <dbReference type="ARBA" id="ARBA00008136"/>
    </source>
</evidence>
<dbReference type="OrthoDB" id="6192129at2"/>
<name>A0A1G6IDM2_9GAMM</name>
<sequence length="219" mass="25642">MCANFKPISKPKIVQLGLDLQMPNFELGEDIYPSHDSALLFYNPNTENIEWRSVKFGLVPKWAKSLDICRYTYNARTETVHEKPSFSHAWQNNQFALIPVEIIYEPRYIDGKAQRWGISRKDGKPFTVAGLFENTTIDGQQVRSMTMLTINADQHPFMSQFHQPNDEKRSIIVIPEQHRKDWLKTSHRNAPDFYFDMSDEFTAKHMPRPQKISPQHDLF</sequence>
<proteinExistence type="inferred from homology"/>
<keyword evidence="5" id="KW-0190">Covalent protein-DNA linkage</keyword>
<evidence type="ECO:0000256" key="2">
    <source>
        <dbReference type="ARBA" id="ARBA00022670"/>
    </source>
</evidence>
<dbReference type="AlphaFoldDB" id="A0A1G6IDM2"/>
<evidence type="ECO:0000256" key="8">
    <source>
        <dbReference type="RuleBase" id="RU364100"/>
    </source>
</evidence>
<keyword evidence="7" id="KW-0456">Lyase</keyword>
<dbReference type="InterPro" id="IPR003738">
    <property type="entry name" value="SRAP"/>
</dbReference>
<dbReference type="EMBL" id="FMYK01000003">
    <property type="protein sequence ID" value="SDC04657.1"/>
    <property type="molecule type" value="Genomic_DNA"/>
</dbReference>
<dbReference type="PANTHER" id="PTHR13604">
    <property type="entry name" value="DC12-RELATED"/>
    <property type="match status" value="1"/>
</dbReference>
<dbReference type="Gene3D" id="3.90.1680.10">
    <property type="entry name" value="SOS response associated peptidase-like"/>
    <property type="match status" value="1"/>
</dbReference>
<keyword evidence="4 8" id="KW-0378">Hydrolase</keyword>
<dbReference type="Pfam" id="PF02586">
    <property type="entry name" value="SRAP"/>
    <property type="match status" value="1"/>
</dbReference>
<dbReference type="RefSeq" id="WP_092617482.1">
    <property type="nucleotide sequence ID" value="NZ_FMYK01000003.1"/>
</dbReference>
<evidence type="ECO:0000256" key="6">
    <source>
        <dbReference type="ARBA" id="ARBA00023125"/>
    </source>
</evidence>
<keyword evidence="10" id="KW-1185">Reference proteome</keyword>
<dbReference type="GO" id="GO:0008233">
    <property type="term" value="F:peptidase activity"/>
    <property type="evidence" value="ECO:0007669"/>
    <property type="project" value="UniProtKB-KW"/>
</dbReference>
<keyword evidence="2 8" id="KW-0645">Protease</keyword>
<dbReference type="InterPro" id="IPR036590">
    <property type="entry name" value="SRAP-like"/>
</dbReference>
<accession>A0A1G6IDM2</accession>
<keyword evidence="6" id="KW-0238">DNA-binding</keyword>
<evidence type="ECO:0000256" key="4">
    <source>
        <dbReference type="ARBA" id="ARBA00022801"/>
    </source>
</evidence>
<dbReference type="SUPFAM" id="SSF143081">
    <property type="entry name" value="BB1717-like"/>
    <property type="match status" value="1"/>
</dbReference>
<evidence type="ECO:0000313" key="9">
    <source>
        <dbReference type="EMBL" id="SDC04657.1"/>
    </source>
</evidence>
<reference evidence="10" key="1">
    <citation type="submission" date="2016-09" db="EMBL/GenBank/DDBJ databases">
        <authorList>
            <person name="Varghese N."/>
            <person name="Submissions S."/>
        </authorList>
    </citation>
    <scope>NUCLEOTIDE SEQUENCE [LARGE SCALE GENOMIC DNA]</scope>
    <source>
        <strain evidence="10">ANC 3699</strain>
    </source>
</reference>
<keyword evidence="3" id="KW-0227">DNA damage</keyword>
<dbReference type="GO" id="GO:0106300">
    <property type="term" value="P:protein-DNA covalent cross-linking repair"/>
    <property type="evidence" value="ECO:0007669"/>
    <property type="project" value="InterPro"/>
</dbReference>
<organism evidence="9 10">
    <name type="scientific">Acinetobacter marinus</name>
    <dbReference type="NCBI Taxonomy" id="281375"/>
    <lineage>
        <taxon>Bacteria</taxon>
        <taxon>Pseudomonadati</taxon>
        <taxon>Pseudomonadota</taxon>
        <taxon>Gammaproteobacteria</taxon>
        <taxon>Moraxellales</taxon>
        <taxon>Moraxellaceae</taxon>
        <taxon>Acinetobacter</taxon>
    </lineage>
</organism>
<protein>
    <recommendedName>
        <fullName evidence="8">Abasic site processing protein</fullName>
        <ecNumber evidence="8">3.4.-.-</ecNumber>
    </recommendedName>
</protein>
<evidence type="ECO:0000313" key="10">
    <source>
        <dbReference type="Proteomes" id="UP000242317"/>
    </source>
</evidence>
<dbReference type="PANTHER" id="PTHR13604:SF0">
    <property type="entry name" value="ABASIC SITE PROCESSING PROTEIN HMCES"/>
    <property type="match status" value="1"/>
</dbReference>
<dbReference type="Proteomes" id="UP000242317">
    <property type="component" value="Unassembled WGS sequence"/>
</dbReference>
<dbReference type="GO" id="GO:0006508">
    <property type="term" value="P:proteolysis"/>
    <property type="evidence" value="ECO:0007669"/>
    <property type="project" value="UniProtKB-KW"/>
</dbReference>